<keyword evidence="2" id="KW-0285">Flavoprotein</keyword>
<dbReference type="Proteomes" id="UP000028545">
    <property type="component" value="Unassembled WGS sequence"/>
</dbReference>
<evidence type="ECO:0000256" key="1">
    <source>
        <dbReference type="ARBA" id="ARBA00001917"/>
    </source>
</evidence>
<dbReference type="GO" id="GO:0005737">
    <property type="term" value="C:cytoplasm"/>
    <property type="evidence" value="ECO:0007669"/>
    <property type="project" value="TreeGrafter"/>
</dbReference>
<keyword evidence="4" id="KW-0507">mRNA processing</keyword>
<proteinExistence type="predicted"/>
<feature type="region of interest" description="Disordered" evidence="10">
    <location>
        <begin position="67"/>
        <end position="88"/>
    </location>
</feature>
<dbReference type="PANTHER" id="PTHR45936:SF1">
    <property type="entry name" value="TRNA-DIHYDROURIDINE(20) SYNTHASE [NAD(P)+]-LIKE"/>
    <property type="match status" value="1"/>
</dbReference>
<reference evidence="12 13" key="1">
    <citation type="journal article" date="2014" name="Genome Announc.">
        <title>Draft genome sequence of the pathogenic fungus Scedosporium apiospermum.</title>
        <authorList>
            <person name="Vandeputte P."/>
            <person name="Ghamrawi S."/>
            <person name="Rechenmann M."/>
            <person name="Iltis A."/>
            <person name="Giraud S."/>
            <person name="Fleury M."/>
            <person name="Thornton C."/>
            <person name="Delhaes L."/>
            <person name="Meyer W."/>
            <person name="Papon N."/>
            <person name="Bouchara J.P."/>
        </authorList>
    </citation>
    <scope>NUCLEOTIDE SEQUENCE [LARGE SCALE GENOMIC DNA]</scope>
    <source>
        <strain evidence="12 13">IHEM 14462</strain>
    </source>
</reference>
<dbReference type="OrthoDB" id="10262250at2759"/>
<comment type="cofactor">
    <cofactor evidence="1">
        <name>FMN</name>
        <dbReference type="ChEBI" id="CHEBI:58210"/>
    </cofactor>
</comment>
<dbReference type="RefSeq" id="XP_016644041.1">
    <property type="nucleotide sequence ID" value="XM_016786035.1"/>
</dbReference>
<sequence length="420" mass="45140">MATGVTKVPIPRRGVDYRGKVVLAPMVRSGELPSRLLALKYGADLVWGPETVDRSMIGTTRRVNDSAGTIEWTRPPSHGQKEKPEDARESVIYKMHPAREGEKLIFQMGTCDPDRAVACARLVAADVRGIDVNAGCPKPFSTTGGMGAALLRTPDKLCAILEALVQNITPEFEIGISVKIRILETAAETEALVRRLCATGITGLTVHCRTTPMRPREKAIRDQLRMIADVCREAGVACLMNGDVETRDEGLRLAAEYGADGAMIAVAAEKNSSCFRSEEDGGLAPWRDVVADYVKISMEVENKFGNTKFVLANMVPGKQMVHGPITQCKSYTDVCERLELDHLLEKARAADMAVGLGEFATAAKKKDKKANVAALAAGGNMAQARKVKKDENKSAGKPSHPAETARPPEACQSAVAASSA</sequence>
<evidence type="ECO:0000256" key="2">
    <source>
        <dbReference type="ARBA" id="ARBA00022630"/>
    </source>
</evidence>
<dbReference type="VEuPathDB" id="FungiDB:SAPIO_CDS3185"/>
<keyword evidence="13" id="KW-1185">Reference proteome</keyword>
<gene>
    <name evidence="12" type="ORF">SAPIO_CDS3185</name>
</gene>
<dbReference type="InterPro" id="IPR052582">
    <property type="entry name" value="tRNA-DUS-like"/>
</dbReference>
<dbReference type="Pfam" id="PF01207">
    <property type="entry name" value="Dus"/>
    <property type="match status" value="1"/>
</dbReference>
<feature type="compositionally biased region" description="Basic and acidic residues" evidence="10">
    <location>
        <begin position="79"/>
        <end position="88"/>
    </location>
</feature>
<evidence type="ECO:0000256" key="5">
    <source>
        <dbReference type="ARBA" id="ARBA00022694"/>
    </source>
</evidence>
<evidence type="ECO:0000256" key="3">
    <source>
        <dbReference type="ARBA" id="ARBA00022643"/>
    </source>
</evidence>
<dbReference type="KEGG" id="sapo:SAPIO_CDS3185"/>
<dbReference type="HOGENOM" id="CLU_013299_3_2_1"/>
<comment type="caution">
    <text evidence="12">The sequence shown here is derived from an EMBL/GenBank/DDBJ whole genome shotgun (WGS) entry which is preliminary data.</text>
</comment>
<evidence type="ECO:0000313" key="13">
    <source>
        <dbReference type="Proteomes" id="UP000028545"/>
    </source>
</evidence>
<dbReference type="GO" id="GO:0006397">
    <property type="term" value="P:mRNA processing"/>
    <property type="evidence" value="ECO:0007669"/>
    <property type="project" value="UniProtKB-KW"/>
</dbReference>
<dbReference type="InterPro" id="IPR035587">
    <property type="entry name" value="DUS-like_FMN-bd"/>
</dbReference>
<dbReference type="EMBL" id="JOWA01000088">
    <property type="protein sequence ID" value="KEZ44242.1"/>
    <property type="molecule type" value="Genomic_DNA"/>
</dbReference>
<dbReference type="GeneID" id="27722257"/>
<dbReference type="Gene3D" id="3.20.20.70">
    <property type="entry name" value="Aldolase class I"/>
    <property type="match status" value="1"/>
</dbReference>
<evidence type="ECO:0000256" key="4">
    <source>
        <dbReference type="ARBA" id="ARBA00022664"/>
    </source>
</evidence>
<organism evidence="12 13">
    <name type="scientific">Pseudallescheria apiosperma</name>
    <name type="common">Scedosporium apiospermum</name>
    <dbReference type="NCBI Taxonomy" id="563466"/>
    <lineage>
        <taxon>Eukaryota</taxon>
        <taxon>Fungi</taxon>
        <taxon>Dikarya</taxon>
        <taxon>Ascomycota</taxon>
        <taxon>Pezizomycotina</taxon>
        <taxon>Sordariomycetes</taxon>
        <taxon>Hypocreomycetidae</taxon>
        <taxon>Microascales</taxon>
        <taxon>Microascaceae</taxon>
        <taxon>Scedosporium</taxon>
    </lineage>
</organism>
<feature type="domain" description="DUS-like FMN-binding" evidence="11">
    <location>
        <begin position="90"/>
        <end position="277"/>
    </location>
</feature>
<keyword evidence="6" id="KW-0560">Oxidoreductase</keyword>
<name>A0A084GA80_PSEDA</name>
<comment type="catalytic activity">
    <reaction evidence="9">
        <text>a 5,6-dihydrouridine in mRNA + NADP(+) = a uridine in mRNA + NADPH + H(+)</text>
        <dbReference type="Rhea" id="RHEA:69855"/>
        <dbReference type="Rhea" id="RHEA-COMP:14658"/>
        <dbReference type="Rhea" id="RHEA-COMP:17789"/>
        <dbReference type="ChEBI" id="CHEBI:15378"/>
        <dbReference type="ChEBI" id="CHEBI:57783"/>
        <dbReference type="ChEBI" id="CHEBI:58349"/>
        <dbReference type="ChEBI" id="CHEBI:65315"/>
        <dbReference type="ChEBI" id="CHEBI:74443"/>
    </reaction>
    <physiologicalReaction direction="right-to-left" evidence="9">
        <dbReference type="Rhea" id="RHEA:69857"/>
    </physiologicalReaction>
</comment>
<evidence type="ECO:0000256" key="6">
    <source>
        <dbReference type="ARBA" id="ARBA00023002"/>
    </source>
</evidence>
<evidence type="ECO:0000256" key="10">
    <source>
        <dbReference type="SAM" id="MobiDB-lite"/>
    </source>
</evidence>
<dbReference type="GO" id="GO:0102264">
    <property type="term" value="F:tRNA-dihydrouridine20 synthase activity"/>
    <property type="evidence" value="ECO:0007669"/>
    <property type="project" value="EnsemblFungi"/>
</dbReference>
<dbReference type="InterPro" id="IPR018517">
    <property type="entry name" value="tRNA_hU_synthase_CS"/>
</dbReference>
<dbReference type="InterPro" id="IPR013785">
    <property type="entry name" value="Aldolase_TIM"/>
</dbReference>
<keyword evidence="3" id="KW-0288">FMN</keyword>
<dbReference type="OMA" id="DESYTMT"/>
<feature type="region of interest" description="Disordered" evidence="10">
    <location>
        <begin position="377"/>
        <end position="420"/>
    </location>
</feature>
<dbReference type="SUPFAM" id="SSF51395">
    <property type="entry name" value="FMN-linked oxidoreductases"/>
    <property type="match status" value="1"/>
</dbReference>
<evidence type="ECO:0000313" key="12">
    <source>
        <dbReference type="EMBL" id="KEZ44242.1"/>
    </source>
</evidence>
<keyword evidence="5" id="KW-0819">tRNA processing</keyword>
<dbReference type="GO" id="GO:0050660">
    <property type="term" value="F:flavin adenine dinucleotide binding"/>
    <property type="evidence" value="ECO:0007669"/>
    <property type="project" value="InterPro"/>
</dbReference>
<comment type="function">
    <text evidence="7">Catalyzes the synthesis of dihydrouridine, a modified base found in the D-loop of most tRNAs. Specifically modifies U47 in cytoplasmic tRNAs. Catalyzes the synthesis of dihydrouridine in some mRNAs, thereby affecting their translation.</text>
</comment>
<evidence type="ECO:0000259" key="11">
    <source>
        <dbReference type="Pfam" id="PF01207"/>
    </source>
</evidence>
<comment type="catalytic activity">
    <reaction evidence="8">
        <text>a 5,6-dihydrouridine in mRNA + NAD(+) = a uridine in mRNA + NADH + H(+)</text>
        <dbReference type="Rhea" id="RHEA:69851"/>
        <dbReference type="Rhea" id="RHEA-COMP:14658"/>
        <dbReference type="Rhea" id="RHEA-COMP:17789"/>
        <dbReference type="ChEBI" id="CHEBI:15378"/>
        <dbReference type="ChEBI" id="CHEBI:57540"/>
        <dbReference type="ChEBI" id="CHEBI:57945"/>
        <dbReference type="ChEBI" id="CHEBI:65315"/>
        <dbReference type="ChEBI" id="CHEBI:74443"/>
    </reaction>
    <physiologicalReaction direction="right-to-left" evidence="8">
        <dbReference type="Rhea" id="RHEA:69853"/>
    </physiologicalReaction>
</comment>
<evidence type="ECO:0000256" key="8">
    <source>
        <dbReference type="ARBA" id="ARBA00048342"/>
    </source>
</evidence>
<dbReference type="PROSITE" id="PS01136">
    <property type="entry name" value="UPF0034"/>
    <property type="match status" value="1"/>
</dbReference>
<dbReference type="CDD" id="cd02801">
    <property type="entry name" value="DUS_like_FMN"/>
    <property type="match status" value="1"/>
</dbReference>
<accession>A0A084GA80</accession>
<protein>
    <recommendedName>
        <fullName evidence="11">DUS-like FMN-binding domain-containing protein</fullName>
    </recommendedName>
</protein>
<evidence type="ECO:0000256" key="9">
    <source>
        <dbReference type="ARBA" id="ARBA00049447"/>
    </source>
</evidence>
<dbReference type="AlphaFoldDB" id="A0A084GA80"/>
<dbReference type="PANTHER" id="PTHR45936">
    <property type="entry name" value="TRNA-DIHYDROURIDINE(20) SYNTHASE [NAD(P)+]-LIKE"/>
    <property type="match status" value="1"/>
</dbReference>
<evidence type="ECO:0000256" key="7">
    <source>
        <dbReference type="ARBA" id="ARBA00045934"/>
    </source>
</evidence>